<evidence type="ECO:0000313" key="4">
    <source>
        <dbReference type="Proteomes" id="UP000059188"/>
    </source>
</evidence>
<dbReference type="PANTHER" id="PTHR21860">
    <property type="entry name" value="TRANSCRIPTION INITIATION FACTOR IIIC TFIIIC , POLYPEPTIDE 6-RELATED"/>
    <property type="match status" value="1"/>
</dbReference>
<dbReference type="STRING" id="1108050.A0A0B7F5R4"/>
<feature type="compositionally biased region" description="Basic and acidic residues" evidence="1">
    <location>
        <begin position="105"/>
        <end position="121"/>
    </location>
</feature>
<dbReference type="Pfam" id="PF10419">
    <property type="entry name" value="TFIIIC_sub6"/>
    <property type="match status" value="1"/>
</dbReference>
<dbReference type="Proteomes" id="UP000059188">
    <property type="component" value="Unassembled WGS sequence"/>
</dbReference>
<evidence type="ECO:0000256" key="1">
    <source>
        <dbReference type="SAM" id="MobiDB-lite"/>
    </source>
</evidence>
<feature type="domain" description="Transcription factor TFIIIC triple barrel" evidence="2">
    <location>
        <begin position="21"/>
        <end position="85"/>
    </location>
</feature>
<gene>
    <name evidence="3" type="ORF">RSOLAG1IB_00058</name>
</gene>
<dbReference type="GO" id="GO:0006383">
    <property type="term" value="P:transcription by RNA polymerase III"/>
    <property type="evidence" value="ECO:0007669"/>
    <property type="project" value="InterPro"/>
</dbReference>
<dbReference type="GO" id="GO:0000127">
    <property type="term" value="C:transcription factor TFIIIC complex"/>
    <property type="evidence" value="ECO:0007669"/>
    <property type="project" value="TreeGrafter"/>
</dbReference>
<sequence length="158" mass="16729">MSSPFTGLTRSSSHPINNGDAEETHYITLDITGVDPSLLSNCASIRLAGLETPTPFLQLGDLVFQGIHAETLGTELVFDDAGGVFTQSERKVLFNPVQLIPKSKTTTETEAETRPGSHDLDTTGSGGAPALAPAARRGRGGRGRARGSRARGKERVQE</sequence>
<dbReference type="AlphaFoldDB" id="A0A0B7F5R4"/>
<proteinExistence type="predicted"/>
<protein>
    <recommendedName>
        <fullName evidence="2">Transcription factor TFIIIC triple barrel domain-containing protein</fullName>
    </recommendedName>
</protein>
<evidence type="ECO:0000259" key="2">
    <source>
        <dbReference type="Pfam" id="PF10419"/>
    </source>
</evidence>
<dbReference type="Gene3D" id="2.60.40.4370">
    <property type="match status" value="1"/>
</dbReference>
<organism evidence="3 4">
    <name type="scientific">Thanatephorus cucumeris (strain AG1-IB / isolate 7/3/14)</name>
    <name type="common">Lettuce bottom rot fungus</name>
    <name type="synonym">Rhizoctonia solani</name>
    <dbReference type="NCBI Taxonomy" id="1108050"/>
    <lineage>
        <taxon>Eukaryota</taxon>
        <taxon>Fungi</taxon>
        <taxon>Dikarya</taxon>
        <taxon>Basidiomycota</taxon>
        <taxon>Agaricomycotina</taxon>
        <taxon>Agaricomycetes</taxon>
        <taxon>Cantharellales</taxon>
        <taxon>Ceratobasidiaceae</taxon>
        <taxon>Rhizoctonia</taxon>
        <taxon>Rhizoctonia solani AG-1</taxon>
    </lineage>
</organism>
<name>A0A0B7F5R4_THACB</name>
<dbReference type="InterPro" id="IPR019481">
    <property type="entry name" value="TFIIIC_triple_barrel"/>
</dbReference>
<feature type="compositionally biased region" description="Basic residues" evidence="1">
    <location>
        <begin position="136"/>
        <end position="150"/>
    </location>
</feature>
<dbReference type="PANTHER" id="PTHR21860:SF2">
    <property type="entry name" value="GENERAL TRANSCRIPTION FACTOR 3C POLYPEPTIDE 6"/>
    <property type="match status" value="1"/>
</dbReference>
<keyword evidence="4" id="KW-1185">Reference proteome</keyword>
<evidence type="ECO:0000313" key="3">
    <source>
        <dbReference type="EMBL" id="CEL51523.1"/>
    </source>
</evidence>
<dbReference type="EMBL" id="LN679100">
    <property type="protein sequence ID" value="CEL51523.1"/>
    <property type="molecule type" value="Genomic_DNA"/>
</dbReference>
<feature type="region of interest" description="Disordered" evidence="1">
    <location>
        <begin position="101"/>
        <end position="158"/>
    </location>
</feature>
<reference evidence="3 4" key="1">
    <citation type="submission" date="2014-11" db="EMBL/GenBank/DDBJ databases">
        <authorList>
            <person name="Wibberg Daniel"/>
        </authorList>
    </citation>
    <scope>NUCLEOTIDE SEQUENCE [LARGE SCALE GENOMIC DNA]</scope>
    <source>
        <strain evidence="3">Rhizoctonia solani AG1-IB 7/3/14</strain>
    </source>
</reference>
<dbReference type="OrthoDB" id="1877767at2759"/>
<dbReference type="InterPro" id="IPR042771">
    <property type="entry name" value="GTF3C6-like"/>
</dbReference>
<accession>A0A0B7F5R4</accession>